<reference evidence="2 3" key="1">
    <citation type="submission" date="2021-02" db="EMBL/GenBank/DDBJ databases">
        <title>De Novo genome assembly of isolated myxobacteria.</title>
        <authorList>
            <person name="Stevens D.C."/>
        </authorList>
    </citation>
    <scope>NUCLEOTIDE SEQUENCE [LARGE SCALE GENOMIC DNA]</scope>
    <source>
        <strain evidence="3">SCPEA02</strain>
    </source>
</reference>
<dbReference type="CDD" id="cd20625">
    <property type="entry name" value="CYP164-like"/>
    <property type="match status" value="1"/>
</dbReference>
<organism evidence="2 3">
    <name type="scientific">Pyxidicoccus parkwayensis</name>
    <dbReference type="NCBI Taxonomy" id="2813578"/>
    <lineage>
        <taxon>Bacteria</taxon>
        <taxon>Pseudomonadati</taxon>
        <taxon>Myxococcota</taxon>
        <taxon>Myxococcia</taxon>
        <taxon>Myxococcales</taxon>
        <taxon>Cystobacterineae</taxon>
        <taxon>Myxococcaceae</taxon>
        <taxon>Pyxidicoccus</taxon>
    </lineage>
</organism>
<dbReference type="Gene3D" id="1.10.630.10">
    <property type="entry name" value="Cytochrome P450"/>
    <property type="match status" value="1"/>
</dbReference>
<dbReference type="PRINTS" id="PR00385">
    <property type="entry name" value="P450"/>
</dbReference>
<proteinExistence type="inferred from homology"/>
<dbReference type="InterPro" id="IPR036396">
    <property type="entry name" value="Cyt_P450_sf"/>
</dbReference>
<comment type="similarity">
    <text evidence="1">Belongs to the cytochrome P450 family.</text>
</comment>
<accession>A0ABX7NJS8</accession>
<dbReference type="InterPro" id="IPR001128">
    <property type="entry name" value="Cyt_P450"/>
</dbReference>
<sequence>MSSELTYDFFAPEAVWSADSLLHRVRTASPVYWSPQFNGWVLTRYADVLAASKERRLVSPPGTGWLDRLPSQLQPLFQPARDALRLWAGLGGEQDHLDFQRALKKYFTPAQVERLRPRVQHFTDALLDAARTAGELEVVEELARPLSASVIGELLGLPVEDRALLLRWSTDIQSFFQHANLESLYRGQRSLLEMQDYMRPRVEERRRAPREDLVSVMASQESGFFAREPEAVVANCVTLLFSGHETTSRLISSGLLLLMEHPEQQALLRNRPELMPSAIEEMLRYAGPTVAMIRVSREPVELAGRRFSAGETFVLLYKAANRDPEVFTEPDRFDITRQPNRHLAFGMGPFACLGSALSRMEAEVCFQTLLRRLKDFRPRFDSPDWKPLPPLSRTLRSLRVELPPGA</sequence>
<evidence type="ECO:0000256" key="1">
    <source>
        <dbReference type="ARBA" id="ARBA00010617"/>
    </source>
</evidence>
<dbReference type="EMBL" id="CP071090">
    <property type="protein sequence ID" value="QSQ19094.1"/>
    <property type="molecule type" value="Genomic_DNA"/>
</dbReference>
<dbReference type="Pfam" id="PF00067">
    <property type="entry name" value="p450"/>
    <property type="match status" value="1"/>
</dbReference>
<gene>
    <name evidence="2" type="ORF">JY651_27505</name>
</gene>
<name>A0ABX7NJS8_9BACT</name>
<dbReference type="PANTHER" id="PTHR46696">
    <property type="entry name" value="P450, PUTATIVE (EUROFUNG)-RELATED"/>
    <property type="match status" value="1"/>
</dbReference>
<dbReference type="Proteomes" id="UP000662747">
    <property type="component" value="Chromosome"/>
</dbReference>
<evidence type="ECO:0000313" key="2">
    <source>
        <dbReference type="EMBL" id="QSQ19094.1"/>
    </source>
</evidence>
<dbReference type="InterPro" id="IPR002397">
    <property type="entry name" value="Cyt_P450_B"/>
</dbReference>
<protein>
    <submittedName>
        <fullName evidence="2">Cytochrome P450</fullName>
    </submittedName>
</protein>
<evidence type="ECO:0000313" key="3">
    <source>
        <dbReference type="Proteomes" id="UP000662747"/>
    </source>
</evidence>
<dbReference type="PANTHER" id="PTHR46696:SF1">
    <property type="entry name" value="CYTOCHROME P450 YJIB-RELATED"/>
    <property type="match status" value="1"/>
</dbReference>
<keyword evidence="3" id="KW-1185">Reference proteome</keyword>
<dbReference type="SUPFAM" id="SSF48264">
    <property type="entry name" value="Cytochrome P450"/>
    <property type="match status" value="1"/>
</dbReference>
<dbReference type="RefSeq" id="WP_206720682.1">
    <property type="nucleotide sequence ID" value="NZ_CP071090.1"/>
</dbReference>
<dbReference type="PRINTS" id="PR00359">
    <property type="entry name" value="BP450"/>
</dbReference>